<reference evidence="3" key="1">
    <citation type="journal article" date="2015" name="BMC Genomics">
        <title>Genomic and transcriptomic analysis of the endophytic fungus Pestalotiopsis fici reveals its lifestyle and high potential for synthesis of natural products.</title>
        <authorList>
            <person name="Wang X."/>
            <person name="Zhang X."/>
            <person name="Liu L."/>
            <person name="Xiang M."/>
            <person name="Wang W."/>
            <person name="Sun X."/>
            <person name="Che Y."/>
            <person name="Guo L."/>
            <person name="Liu G."/>
            <person name="Guo L."/>
            <person name="Wang C."/>
            <person name="Yin W.B."/>
            <person name="Stadler M."/>
            <person name="Zhang X."/>
            <person name="Liu X."/>
        </authorList>
    </citation>
    <scope>NUCLEOTIDE SEQUENCE [LARGE SCALE GENOMIC DNA]</scope>
    <source>
        <strain evidence="3">W106-1 / CGMCC3.15140</strain>
    </source>
</reference>
<dbReference type="InParanoid" id="W3WWS6"/>
<dbReference type="KEGG" id="pfy:PFICI_10291"/>
<organism evidence="2 3">
    <name type="scientific">Pestalotiopsis fici (strain W106-1 / CGMCC3.15140)</name>
    <dbReference type="NCBI Taxonomy" id="1229662"/>
    <lineage>
        <taxon>Eukaryota</taxon>
        <taxon>Fungi</taxon>
        <taxon>Dikarya</taxon>
        <taxon>Ascomycota</taxon>
        <taxon>Pezizomycotina</taxon>
        <taxon>Sordariomycetes</taxon>
        <taxon>Xylariomycetidae</taxon>
        <taxon>Amphisphaeriales</taxon>
        <taxon>Sporocadaceae</taxon>
        <taxon>Pestalotiopsis</taxon>
    </lineage>
</organism>
<dbReference type="HOGENOM" id="CLU_314494_0_0_1"/>
<accession>W3WWS6</accession>
<evidence type="ECO:0000313" key="3">
    <source>
        <dbReference type="Proteomes" id="UP000030651"/>
    </source>
</evidence>
<feature type="domain" description="F-box" evidence="1">
    <location>
        <begin position="201"/>
        <end position="247"/>
    </location>
</feature>
<dbReference type="GeneID" id="19275304"/>
<dbReference type="PROSITE" id="PS50181">
    <property type="entry name" value="FBOX"/>
    <property type="match status" value="1"/>
</dbReference>
<dbReference type="AlphaFoldDB" id="W3WWS6"/>
<protein>
    <recommendedName>
        <fullName evidence="1">F-box domain-containing protein</fullName>
    </recommendedName>
</protein>
<dbReference type="InterPro" id="IPR036047">
    <property type="entry name" value="F-box-like_dom_sf"/>
</dbReference>
<dbReference type="EMBL" id="KI912115">
    <property type="protein sequence ID" value="ETS78229.1"/>
    <property type="molecule type" value="Genomic_DNA"/>
</dbReference>
<dbReference type="eggNOG" id="ENOG502SGW6">
    <property type="taxonomic scope" value="Eukaryota"/>
</dbReference>
<dbReference type="InterPro" id="IPR001810">
    <property type="entry name" value="F-box_dom"/>
</dbReference>
<evidence type="ECO:0000259" key="1">
    <source>
        <dbReference type="PROSITE" id="PS50181"/>
    </source>
</evidence>
<evidence type="ECO:0000313" key="2">
    <source>
        <dbReference type="EMBL" id="ETS78229.1"/>
    </source>
</evidence>
<name>W3WWS6_PESFW</name>
<dbReference type="OMA" id="WVANIEL"/>
<dbReference type="SUPFAM" id="SSF81383">
    <property type="entry name" value="F-box domain"/>
    <property type="match status" value="1"/>
</dbReference>
<proteinExistence type="predicted"/>
<gene>
    <name evidence="2" type="ORF">PFICI_10291</name>
</gene>
<keyword evidence="3" id="KW-1185">Reference proteome</keyword>
<dbReference type="Proteomes" id="UP000030651">
    <property type="component" value="Unassembled WGS sequence"/>
</dbReference>
<sequence length="919" mass="104317">MGGFDVYCVVCGSAMYREVVQDEGYDQAITNTEDTAWVGNTVVISENPDARAASKVFISGQANVQDCGYFDFVSGEDPDPNFPDGPTCWQVYERDGENPYAVPIHTSCLELFKKVLQPKDLDKEILYEILKCLGPEPILPIDYGAVTEGQDQYWVTMEGMEEFVIDPEIVPRLRQYYSEFPAADKSGLARPGLPSRQTSSHDPFKRVPPEVMLFIFQHLDWHSINQFRASSRQAAQLELSNRYWSSRLYQDMPWLYDIPLEMWKGKFQFPDDLDWTKIYRDLYLSSDTESKAKIHGLVNRRRIWGICQQIADFYNERDLGLKNGTITEVMQEVQSTPLKQLVYPDPMIITKRQTFIISWYADMEHSTPALSIHWTQKGELAKLDTIEPESEGPSPLRDDICIPEGDWITGFIVYSVDAEREHRKDAVRYFTCGLEILFAKRDSIKLRKTANSNQRLLLVSPNHFLVGFAAHMSEDGLIAKLALLEQPKAKMPFRSEYRVVEHHARLEDNAAKHLWSGDLPSPTLGFKGLWRGYWSASKMNDENLPLEALVFGDCESELCDITSIGADVHFGRFEVHYGNRAPRAIGPRGYAMQYIDIDGHGGERVIHVYWSVSHIPTGCRLVTNRGRQLIVGQPSDDERAFRSHEQGDGNNRTLAGIVGYWSNRLLPQANLSAVGVLVCHDVHVQSHQRPHRDTNNFFWTPEQPPNGIIEAGPIWGQREVYDQWQRRHKKYPSSKTVVSWLDCQQPVDEVRVTLCHSTRTRQLPLAAITLVQDNVATEPWPRTIGAERFSQPSDTTGTKGHHWCWCALGSRQDTELETRPHHVHEIWPVGGQKLKSMRVWLNENEGITGFQLVAMDDTESPAWGHCEETPSAEIGFVAGSGPGAAETPAVGVKFFLDNNERQVTRDDIIVTAVQALVKT</sequence>
<dbReference type="RefSeq" id="XP_007837063.1">
    <property type="nucleotide sequence ID" value="XM_007838872.1"/>
</dbReference>
<dbReference type="OrthoDB" id="2571985at2759"/>